<evidence type="ECO:0000313" key="1">
    <source>
        <dbReference type="EMBL" id="JAD52073.1"/>
    </source>
</evidence>
<proteinExistence type="predicted"/>
<reference evidence="1" key="1">
    <citation type="submission" date="2014-09" db="EMBL/GenBank/DDBJ databases">
        <authorList>
            <person name="Magalhaes I.L.F."/>
            <person name="Oliveira U."/>
            <person name="Santos F.R."/>
            <person name="Vidigal T.H.D.A."/>
            <person name="Brescovit A.D."/>
            <person name="Santos A.J."/>
        </authorList>
    </citation>
    <scope>NUCLEOTIDE SEQUENCE</scope>
    <source>
        <tissue evidence="1">Shoot tissue taken approximately 20 cm above the soil surface</tissue>
    </source>
</reference>
<name>A0A0A9AQC7_ARUDO</name>
<accession>A0A0A9AQC7</accession>
<protein>
    <submittedName>
        <fullName evidence="1">Uncharacterized protein</fullName>
    </submittedName>
</protein>
<dbReference type="AlphaFoldDB" id="A0A0A9AQC7"/>
<reference evidence="1" key="2">
    <citation type="journal article" date="2015" name="Data Brief">
        <title>Shoot transcriptome of the giant reed, Arundo donax.</title>
        <authorList>
            <person name="Barrero R.A."/>
            <person name="Guerrero F.D."/>
            <person name="Moolhuijzen P."/>
            <person name="Goolsby J.A."/>
            <person name="Tidwell J."/>
            <person name="Bellgard S.E."/>
            <person name="Bellgard M.I."/>
        </authorList>
    </citation>
    <scope>NUCLEOTIDE SEQUENCE</scope>
    <source>
        <tissue evidence="1">Shoot tissue taken approximately 20 cm above the soil surface</tissue>
    </source>
</reference>
<organism evidence="1">
    <name type="scientific">Arundo donax</name>
    <name type="common">Giant reed</name>
    <name type="synonym">Donax arundinaceus</name>
    <dbReference type="NCBI Taxonomy" id="35708"/>
    <lineage>
        <taxon>Eukaryota</taxon>
        <taxon>Viridiplantae</taxon>
        <taxon>Streptophyta</taxon>
        <taxon>Embryophyta</taxon>
        <taxon>Tracheophyta</taxon>
        <taxon>Spermatophyta</taxon>
        <taxon>Magnoliopsida</taxon>
        <taxon>Liliopsida</taxon>
        <taxon>Poales</taxon>
        <taxon>Poaceae</taxon>
        <taxon>PACMAD clade</taxon>
        <taxon>Arundinoideae</taxon>
        <taxon>Arundineae</taxon>
        <taxon>Arundo</taxon>
    </lineage>
</organism>
<dbReference type="EMBL" id="GBRH01245822">
    <property type="protein sequence ID" value="JAD52073.1"/>
    <property type="molecule type" value="Transcribed_RNA"/>
</dbReference>
<sequence length="20" mass="2371">MELKVCLNQMATYMLRPMVV</sequence>